<protein>
    <submittedName>
        <fullName evidence="3">Alpha-1,2-fucosyltransferase</fullName>
    </submittedName>
</protein>
<reference evidence="3" key="2">
    <citation type="submission" date="2021-09" db="EMBL/GenBank/DDBJ databases">
        <authorList>
            <person name="Gilroy R."/>
        </authorList>
    </citation>
    <scope>NUCLEOTIDE SEQUENCE</scope>
    <source>
        <strain evidence="3">CHK154-13316</strain>
    </source>
</reference>
<proteinExistence type="predicted"/>
<dbReference type="AlphaFoldDB" id="A0A921I6R0"/>
<organism evidence="3 4">
    <name type="scientific">Bacteroides xylanisolvens</name>
    <dbReference type="NCBI Taxonomy" id="371601"/>
    <lineage>
        <taxon>Bacteria</taxon>
        <taxon>Pseudomonadati</taxon>
        <taxon>Bacteroidota</taxon>
        <taxon>Bacteroidia</taxon>
        <taxon>Bacteroidales</taxon>
        <taxon>Bacteroidaceae</taxon>
        <taxon>Bacteroides</taxon>
    </lineage>
</organism>
<comment type="caution">
    <text evidence="3">The sequence shown here is derived from an EMBL/GenBank/DDBJ whole genome shotgun (WGS) entry which is preliminary data.</text>
</comment>
<dbReference type="GO" id="GO:0008107">
    <property type="term" value="F:galactoside 2-alpha-L-fucosyltransferase activity"/>
    <property type="evidence" value="ECO:0007669"/>
    <property type="project" value="InterPro"/>
</dbReference>
<evidence type="ECO:0000256" key="2">
    <source>
        <dbReference type="ARBA" id="ARBA00022679"/>
    </source>
</evidence>
<dbReference type="Proteomes" id="UP000747074">
    <property type="component" value="Unassembled WGS sequence"/>
</dbReference>
<dbReference type="CDD" id="cd11301">
    <property type="entry name" value="Fut1_Fut2_like"/>
    <property type="match status" value="1"/>
</dbReference>
<dbReference type="EMBL" id="DYVL01000123">
    <property type="protein sequence ID" value="HJG12302.1"/>
    <property type="molecule type" value="Genomic_DNA"/>
</dbReference>
<evidence type="ECO:0000256" key="1">
    <source>
        <dbReference type="ARBA" id="ARBA00022676"/>
    </source>
</evidence>
<dbReference type="Pfam" id="PF01531">
    <property type="entry name" value="Glyco_transf_11"/>
    <property type="match status" value="1"/>
</dbReference>
<dbReference type="InterPro" id="IPR002516">
    <property type="entry name" value="Glyco_trans_11"/>
</dbReference>
<name>A0A921I6R0_9BACE</name>
<dbReference type="GO" id="GO:0005975">
    <property type="term" value="P:carbohydrate metabolic process"/>
    <property type="evidence" value="ECO:0007669"/>
    <property type="project" value="InterPro"/>
</dbReference>
<dbReference type="PANTHER" id="PTHR11927:SF9">
    <property type="entry name" value="L-FUCOSYLTRANSFERASE"/>
    <property type="match status" value="1"/>
</dbReference>
<sequence>MKIVKIIGGLGNQMFQYAFYLSLKRNYPDDIIKVDLSCFNGYPLHCGFELERIFQIDMVQATFMDLLKNAYPYYNYRIWQLGKRILPNRKSIYFEPSDAYLDDIVYKDNTNKYYDGYWQNVFYFKNAEDVIKRTFVFPVLKDSRNLEIAERIKSVNSISIHVRRGDYLHHKLYKGICDIDYYCKGIEYLLKSIENPSFFIFSNDIDWCRANLVKYLDKCSFCFINWNQDKDSYIDMQLMSLCKHNIIANSSFSWWGAWLNNNDGKIVISPRKWINLELKSNIQLQEWICF</sequence>
<keyword evidence="2" id="KW-0808">Transferase</keyword>
<dbReference type="RefSeq" id="WP_270703063.1">
    <property type="nucleotide sequence ID" value="NZ_JAQEVD010000103.1"/>
</dbReference>
<evidence type="ECO:0000313" key="4">
    <source>
        <dbReference type="Proteomes" id="UP000747074"/>
    </source>
</evidence>
<evidence type="ECO:0000313" key="3">
    <source>
        <dbReference type="EMBL" id="HJG12302.1"/>
    </source>
</evidence>
<dbReference type="GO" id="GO:0016020">
    <property type="term" value="C:membrane"/>
    <property type="evidence" value="ECO:0007669"/>
    <property type="project" value="InterPro"/>
</dbReference>
<accession>A0A921I6R0</accession>
<reference evidence="3" key="1">
    <citation type="journal article" date="2021" name="PeerJ">
        <title>Extensive microbial diversity within the chicken gut microbiome revealed by metagenomics and culture.</title>
        <authorList>
            <person name="Gilroy R."/>
            <person name="Ravi A."/>
            <person name="Getino M."/>
            <person name="Pursley I."/>
            <person name="Horton D.L."/>
            <person name="Alikhan N.F."/>
            <person name="Baker D."/>
            <person name="Gharbi K."/>
            <person name="Hall N."/>
            <person name="Watson M."/>
            <person name="Adriaenssens E.M."/>
            <person name="Foster-Nyarko E."/>
            <person name="Jarju S."/>
            <person name="Secka A."/>
            <person name="Antonio M."/>
            <person name="Oren A."/>
            <person name="Chaudhuri R.R."/>
            <person name="La Ragione R."/>
            <person name="Hildebrand F."/>
            <person name="Pallen M.J."/>
        </authorList>
    </citation>
    <scope>NUCLEOTIDE SEQUENCE</scope>
    <source>
        <strain evidence="3">CHK154-13316</strain>
    </source>
</reference>
<gene>
    <name evidence="3" type="ORF">K8V07_10265</name>
</gene>
<dbReference type="PANTHER" id="PTHR11927">
    <property type="entry name" value="GALACTOSIDE 2-L-FUCOSYLTRANSFERASE"/>
    <property type="match status" value="1"/>
</dbReference>
<keyword evidence="1" id="KW-0328">Glycosyltransferase</keyword>